<sequence>MNACEPKMWTIPSLTEGHLHELMEKFPDFVKEVMKKHIMPFISSEKRRIELDNASISMLGPNNQRWKIISGHGKYPINVELTDINDPVITIKTDENKPEEMHCGDITIAFLETCILQKCGNEGTSKNESMRQLLQVAIDLLYTGDYDPRIFKNAKIYIYDSMETLILVSGDGRNSFVINSENGNPKLRPTNNIEEFKTRLSFLLNRPNHKALKGIDH</sequence>
<gene>
    <name evidence="1" type="ORF">MCOR_11687</name>
</gene>
<dbReference type="AlphaFoldDB" id="A0A6J8AY04"/>
<keyword evidence="2" id="KW-1185">Reference proteome</keyword>
<protein>
    <submittedName>
        <fullName evidence="1">Uncharacterized protein</fullName>
    </submittedName>
</protein>
<organism evidence="1 2">
    <name type="scientific">Mytilus coruscus</name>
    <name type="common">Sea mussel</name>
    <dbReference type="NCBI Taxonomy" id="42192"/>
    <lineage>
        <taxon>Eukaryota</taxon>
        <taxon>Metazoa</taxon>
        <taxon>Spiralia</taxon>
        <taxon>Lophotrochozoa</taxon>
        <taxon>Mollusca</taxon>
        <taxon>Bivalvia</taxon>
        <taxon>Autobranchia</taxon>
        <taxon>Pteriomorphia</taxon>
        <taxon>Mytilida</taxon>
        <taxon>Mytiloidea</taxon>
        <taxon>Mytilidae</taxon>
        <taxon>Mytilinae</taxon>
        <taxon>Mytilus</taxon>
    </lineage>
</organism>
<dbReference type="Proteomes" id="UP000507470">
    <property type="component" value="Unassembled WGS sequence"/>
</dbReference>
<evidence type="ECO:0000313" key="2">
    <source>
        <dbReference type="Proteomes" id="UP000507470"/>
    </source>
</evidence>
<dbReference type="EMBL" id="CACVKT020001994">
    <property type="protein sequence ID" value="CAC5374219.1"/>
    <property type="molecule type" value="Genomic_DNA"/>
</dbReference>
<reference evidence="1 2" key="1">
    <citation type="submission" date="2020-06" db="EMBL/GenBank/DDBJ databases">
        <authorList>
            <person name="Li R."/>
            <person name="Bekaert M."/>
        </authorList>
    </citation>
    <scope>NUCLEOTIDE SEQUENCE [LARGE SCALE GENOMIC DNA]</scope>
    <source>
        <strain evidence="2">wild</strain>
    </source>
</reference>
<accession>A0A6J8AY04</accession>
<proteinExistence type="predicted"/>
<evidence type="ECO:0000313" key="1">
    <source>
        <dbReference type="EMBL" id="CAC5374219.1"/>
    </source>
</evidence>
<name>A0A6J8AY04_MYTCO</name>
<dbReference type="OrthoDB" id="9983348at2759"/>